<sequence>NRSDKPESQILRFSDNNTFKDTFRTYKDITENENMQNKTTLNFFWRNTEIDDNILKYTKSITDSDKILNKIEFNFKGTSEKKWKKFKFQIELTVAENVTFGIDNIEEKWNFFQNVII</sequence>
<comment type="caution">
    <text evidence="1">The sequence shown here is derived from an EMBL/GenBank/DDBJ whole genome shotgun (WGS) entry which is preliminary data.</text>
</comment>
<name>A0A9N9H3A6_9GLOM</name>
<dbReference type="EMBL" id="CAJVPK010006905">
    <property type="protein sequence ID" value="CAG8653545.1"/>
    <property type="molecule type" value="Genomic_DNA"/>
</dbReference>
<proteinExistence type="predicted"/>
<dbReference type="OrthoDB" id="2494342at2759"/>
<evidence type="ECO:0000313" key="1">
    <source>
        <dbReference type="EMBL" id="CAG8653545.1"/>
    </source>
</evidence>
<reference evidence="1" key="1">
    <citation type="submission" date="2021-06" db="EMBL/GenBank/DDBJ databases">
        <authorList>
            <person name="Kallberg Y."/>
            <person name="Tangrot J."/>
            <person name="Rosling A."/>
        </authorList>
    </citation>
    <scope>NUCLEOTIDE SEQUENCE</scope>
    <source>
        <strain evidence="1">AZ414A</strain>
    </source>
</reference>
<gene>
    <name evidence="1" type="ORF">DEBURN_LOCUS11532</name>
</gene>
<keyword evidence="2" id="KW-1185">Reference proteome</keyword>
<dbReference type="AlphaFoldDB" id="A0A9N9H3A6"/>
<dbReference type="Proteomes" id="UP000789706">
    <property type="component" value="Unassembled WGS sequence"/>
</dbReference>
<accession>A0A9N9H3A6</accession>
<feature type="non-terminal residue" evidence="1">
    <location>
        <position position="1"/>
    </location>
</feature>
<evidence type="ECO:0000313" key="2">
    <source>
        <dbReference type="Proteomes" id="UP000789706"/>
    </source>
</evidence>
<protein>
    <submittedName>
        <fullName evidence="1">4337_t:CDS:1</fullName>
    </submittedName>
</protein>
<organism evidence="1 2">
    <name type="scientific">Diversispora eburnea</name>
    <dbReference type="NCBI Taxonomy" id="1213867"/>
    <lineage>
        <taxon>Eukaryota</taxon>
        <taxon>Fungi</taxon>
        <taxon>Fungi incertae sedis</taxon>
        <taxon>Mucoromycota</taxon>
        <taxon>Glomeromycotina</taxon>
        <taxon>Glomeromycetes</taxon>
        <taxon>Diversisporales</taxon>
        <taxon>Diversisporaceae</taxon>
        <taxon>Diversispora</taxon>
    </lineage>
</organism>